<keyword evidence="5" id="KW-1185">Reference proteome</keyword>
<comment type="caution">
    <text evidence="4">The sequence shown here is derived from an EMBL/GenBank/DDBJ whole genome shotgun (WGS) entry which is preliminary data.</text>
</comment>
<dbReference type="Pfam" id="PF02845">
    <property type="entry name" value="CUE"/>
    <property type="match status" value="1"/>
</dbReference>
<proteinExistence type="predicted"/>
<evidence type="ECO:0000256" key="2">
    <source>
        <dbReference type="SAM" id="Phobius"/>
    </source>
</evidence>
<dbReference type="Proteomes" id="UP001172684">
    <property type="component" value="Unassembled WGS sequence"/>
</dbReference>
<evidence type="ECO:0000256" key="1">
    <source>
        <dbReference type="SAM" id="MobiDB-lite"/>
    </source>
</evidence>
<accession>A0ABQ9P7Y9</accession>
<organism evidence="4 5">
    <name type="scientific">Coniosporium apollinis</name>
    <dbReference type="NCBI Taxonomy" id="61459"/>
    <lineage>
        <taxon>Eukaryota</taxon>
        <taxon>Fungi</taxon>
        <taxon>Dikarya</taxon>
        <taxon>Ascomycota</taxon>
        <taxon>Pezizomycotina</taxon>
        <taxon>Dothideomycetes</taxon>
        <taxon>Dothideomycetes incertae sedis</taxon>
        <taxon>Coniosporium</taxon>
    </lineage>
</organism>
<feature type="compositionally biased region" description="Basic and acidic residues" evidence="1">
    <location>
        <begin position="174"/>
        <end position="193"/>
    </location>
</feature>
<keyword evidence="2" id="KW-1133">Transmembrane helix</keyword>
<protein>
    <recommendedName>
        <fullName evidence="3">CUE domain-containing protein</fullName>
    </recommendedName>
</protein>
<dbReference type="CDD" id="cd14424">
    <property type="entry name" value="CUE_Cue1p_like"/>
    <property type="match status" value="1"/>
</dbReference>
<dbReference type="InterPro" id="IPR009060">
    <property type="entry name" value="UBA-like_sf"/>
</dbReference>
<gene>
    <name evidence="4" type="ORF">H2201_000115</name>
</gene>
<name>A0ABQ9P7Y9_9PEZI</name>
<evidence type="ECO:0000313" key="5">
    <source>
        <dbReference type="Proteomes" id="UP001172684"/>
    </source>
</evidence>
<dbReference type="InterPro" id="IPR003892">
    <property type="entry name" value="CUE"/>
</dbReference>
<feature type="compositionally biased region" description="Polar residues" evidence="1">
    <location>
        <begin position="130"/>
        <end position="141"/>
    </location>
</feature>
<dbReference type="Gene3D" id="1.10.8.10">
    <property type="entry name" value="DNA helicase RuvA subunit, C-terminal domain"/>
    <property type="match status" value="1"/>
</dbReference>
<feature type="transmembrane region" description="Helical" evidence="2">
    <location>
        <begin position="12"/>
        <end position="29"/>
    </location>
</feature>
<sequence>MSDQSSINLPQIFVILLVGFLLYRWFFISSDAAGSRQSRQNGARLNPAQVEQLSQMFPQLDRRQLMWELQRNGGSVAATTERILGGRGLEVPPPSFQPQLPPLSSTSTGARPGAAAVKPKPSHPDLITRYNLSSKVGSSAATEALPAGASAGANTGKKPAWSQNKNERQQLLQRRREEMILAARRKMEERDRAGAGGTA</sequence>
<feature type="domain" description="CUE" evidence="3">
    <location>
        <begin position="45"/>
        <end position="88"/>
    </location>
</feature>
<keyword evidence="2" id="KW-0812">Transmembrane</keyword>
<keyword evidence="2" id="KW-0472">Membrane</keyword>
<evidence type="ECO:0000313" key="4">
    <source>
        <dbReference type="EMBL" id="KAJ9669730.1"/>
    </source>
</evidence>
<dbReference type="SUPFAM" id="SSF46934">
    <property type="entry name" value="UBA-like"/>
    <property type="match status" value="1"/>
</dbReference>
<feature type="region of interest" description="Disordered" evidence="1">
    <location>
        <begin position="103"/>
        <end position="199"/>
    </location>
</feature>
<dbReference type="PROSITE" id="PS51140">
    <property type="entry name" value="CUE"/>
    <property type="match status" value="1"/>
</dbReference>
<evidence type="ECO:0000259" key="3">
    <source>
        <dbReference type="PROSITE" id="PS51140"/>
    </source>
</evidence>
<reference evidence="4" key="1">
    <citation type="submission" date="2022-10" db="EMBL/GenBank/DDBJ databases">
        <title>Culturing micro-colonial fungi from biological soil crusts in the Mojave desert and describing Neophaeococcomyces mojavensis, and introducing the new genera and species Taxawa tesnikishii.</title>
        <authorList>
            <person name="Kurbessoian T."/>
            <person name="Stajich J.E."/>
        </authorList>
    </citation>
    <scope>NUCLEOTIDE SEQUENCE</scope>
    <source>
        <strain evidence="4">TK_1</strain>
    </source>
</reference>
<dbReference type="EMBL" id="JAPDRL010000001">
    <property type="protein sequence ID" value="KAJ9669730.1"/>
    <property type="molecule type" value="Genomic_DNA"/>
</dbReference>
<dbReference type="SMART" id="SM00546">
    <property type="entry name" value="CUE"/>
    <property type="match status" value="1"/>
</dbReference>